<feature type="region of interest" description="Disordered" evidence="1">
    <location>
        <begin position="25"/>
        <end position="53"/>
    </location>
</feature>
<protein>
    <submittedName>
        <fullName evidence="2">Uncharacterized protein</fullName>
    </submittedName>
</protein>
<sequence>MSTRLGGRTSVVSVGSQDVCVCVGHPTRPPDEESTLTSTGSWTEDGASRARAGWCRESSRKDIVTKTRRGTVAAGLSLLVTGARHACLDNPPEGGKTDEAETRECGRVDQTEGEKFRPRGPGPDDVPEPVDPVGRGGVRGTDEERSALGGGPQIRPRTPRRELKKEESLRNVLTGLRLPHKRPDGTVPGNTGTRGRTNRRKVPVEDHDRRVDGSETLGDTGGTTQ</sequence>
<proteinExistence type="predicted"/>
<evidence type="ECO:0000256" key="1">
    <source>
        <dbReference type="SAM" id="MobiDB-lite"/>
    </source>
</evidence>
<evidence type="ECO:0000313" key="2">
    <source>
        <dbReference type="EMBL" id="VTJ61688.1"/>
    </source>
</evidence>
<reference evidence="2" key="1">
    <citation type="submission" date="2019-04" db="EMBL/GenBank/DDBJ databases">
        <authorList>
            <person name="Alioto T."/>
            <person name="Alioto T."/>
        </authorList>
    </citation>
    <scope>NUCLEOTIDE SEQUENCE [LARGE SCALE GENOMIC DNA]</scope>
</reference>
<feature type="compositionally biased region" description="Basic and acidic residues" evidence="1">
    <location>
        <begin position="202"/>
        <end position="213"/>
    </location>
</feature>
<dbReference type="EMBL" id="CABDUW010000180">
    <property type="protein sequence ID" value="VTJ61688.1"/>
    <property type="molecule type" value="Genomic_DNA"/>
</dbReference>
<name>A0A5E4AWA0_MARMO</name>
<dbReference type="AlphaFoldDB" id="A0A5E4AWA0"/>
<feature type="region of interest" description="Disordered" evidence="1">
    <location>
        <begin position="89"/>
        <end position="225"/>
    </location>
</feature>
<feature type="compositionally biased region" description="Low complexity" evidence="1">
    <location>
        <begin position="185"/>
        <end position="195"/>
    </location>
</feature>
<accession>A0A5E4AWA0</accession>
<evidence type="ECO:0000313" key="3">
    <source>
        <dbReference type="Proteomes" id="UP000335636"/>
    </source>
</evidence>
<feature type="compositionally biased region" description="Basic and acidic residues" evidence="1">
    <location>
        <begin position="159"/>
        <end position="169"/>
    </location>
</feature>
<organism evidence="2 3">
    <name type="scientific">Marmota monax</name>
    <name type="common">Woodchuck</name>
    <dbReference type="NCBI Taxonomy" id="9995"/>
    <lineage>
        <taxon>Eukaryota</taxon>
        <taxon>Metazoa</taxon>
        <taxon>Chordata</taxon>
        <taxon>Craniata</taxon>
        <taxon>Vertebrata</taxon>
        <taxon>Euteleostomi</taxon>
        <taxon>Mammalia</taxon>
        <taxon>Eutheria</taxon>
        <taxon>Euarchontoglires</taxon>
        <taxon>Glires</taxon>
        <taxon>Rodentia</taxon>
        <taxon>Sciuromorpha</taxon>
        <taxon>Sciuridae</taxon>
        <taxon>Xerinae</taxon>
        <taxon>Marmotini</taxon>
        <taxon>Marmota</taxon>
    </lineage>
</organism>
<gene>
    <name evidence="2" type="ORF">MONAX_5E037581</name>
</gene>
<keyword evidence="3" id="KW-1185">Reference proteome</keyword>
<dbReference type="Proteomes" id="UP000335636">
    <property type="component" value="Unassembled WGS sequence"/>
</dbReference>
<feature type="compositionally biased region" description="Basic and acidic residues" evidence="1">
    <location>
        <begin position="95"/>
        <end position="117"/>
    </location>
</feature>
<comment type="caution">
    <text evidence="2">The sequence shown here is derived from an EMBL/GenBank/DDBJ whole genome shotgun (WGS) entry which is preliminary data.</text>
</comment>